<dbReference type="InterPro" id="IPR029063">
    <property type="entry name" value="SAM-dependent_MTases_sf"/>
</dbReference>
<dbReference type="CDD" id="cd02440">
    <property type="entry name" value="AdoMet_MTases"/>
    <property type="match status" value="1"/>
</dbReference>
<reference evidence="7 8" key="1">
    <citation type="submission" date="2018-12" db="EMBL/GenBank/DDBJ databases">
        <title>Persistence of Moraxella catarrhalis in Chronic Obstructive Pulmonary Disease and Regulation of the Hag/MID Adhesin.</title>
        <authorList>
            <person name="Murphy T."/>
            <person name="Zhao X."/>
            <person name="Vyas G."/>
            <person name="Aluvathingal J."/>
            <person name="Nadendla S."/>
            <person name="Tallon L."/>
            <person name="Tettelin H."/>
        </authorList>
    </citation>
    <scope>NUCLEOTIDE SEQUENCE [LARGE SCALE GENOMIC DNA]</scope>
    <source>
        <strain evidence="7 8">46P58B1</strain>
    </source>
</reference>
<dbReference type="EMBL" id="CP034662">
    <property type="protein sequence ID" value="AZQ93137.1"/>
    <property type="molecule type" value="Genomic_DNA"/>
</dbReference>
<comment type="function">
    <text evidence="6">Methylates ribosomal protein L11.</text>
</comment>
<name>A0A3S9QEH2_MORCA</name>
<keyword evidence="7" id="KW-0687">Ribonucleoprotein</keyword>
<evidence type="ECO:0000256" key="2">
    <source>
        <dbReference type="ARBA" id="ARBA00022490"/>
    </source>
</evidence>
<dbReference type="PIRSF" id="PIRSF000401">
    <property type="entry name" value="RPL11_MTase"/>
    <property type="match status" value="1"/>
</dbReference>
<keyword evidence="4 6" id="KW-0808">Transferase</keyword>
<dbReference type="AlphaFoldDB" id="A0A3S9QEH2"/>
<dbReference type="InterPro" id="IPR050078">
    <property type="entry name" value="Ribosomal_L11_MeTrfase_PrmA"/>
</dbReference>
<keyword evidence="3 6" id="KW-0489">Methyltransferase</keyword>
<dbReference type="OMA" id="MYYEFFF"/>
<protein>
    <recommendedName>
        <fullName evidence="6">Ribosomal protein L11 methyltransferase</fullName>
        <shortName evidence="6">L11 Mtase</shortName>
        <ecNumber evidence="6">2.1.1.-</ecNumber>
    </recommendedName>
</protein>
<dbReference type="Gene3D" id="3.40.50.150">
    <property type="entry name" value="Vaccinia Virus protein VP39"/>
    <property type="match status" value="1"/>
</dbReference>
<feature type="binding site" evidence="6">
    <location>
        <position position="149"/>
    </location>
    <ligand>
        <name>S-adenosyl-L-methionine</name>
        <dbReference type="ChEBI" id="CHEBI:59789"/>
    </ligand>
</feature>
<comment type="catalytic activity">
    <reaction evidence="6">
        <text>L-lysyl-[protein] + 3 S-adenosyl-L-methionine = N(6),N(6),N(6)-trimethyl-L-lysyl-[protein] + 3 S-adenosyl-L-homocysteine + 3 H(+)</text>
        <dbReference type="Rhea" id="RHEA:54192"/>
        <dbReference type="Rhea" id="RHEA-COMP:9752"/>
        <dbReference type="Rhea" id="RHEA-COMP:13826"/>
        <dbReference type="ChEBI" id="CHEBI:15378"/>
        <dbReference type="ChEBI" id="CHEBI:29969"/>
        <dbReference type="ChEBI" id="CHEBI:57856"/>
        <dbReference type="ChEBI" id="CHEBI:59789"/>
        <dbReference type="ChEBI" id="CHEBI:61961"/>
    </reaction>
</comment>
<keyword evidence="7" id="KW-0689">Ribosomal protein</keyword>
<organism evidence="7 8">
    <name type="scientific">Moraxella catarrhalis</name>
    <name type="common">Branhamella catarrhalis</name>
    <dbReference type="NCBI Taxonomy" id="480"/>
    <lineage>
        <taxon>Bacteria</taxon>
        <taxon>Pseudomonadati</taxon>
        <taxon>Pseudomonadota</taxon>
        <taxon>Gammaproteobacteria</taxon>
        <taxon>Moraxellales</taxon>
        <taxon>Moraxellaceae</taxon>
        <taxon>Moraxella</taxon>
    </lineage>
</organism>
<dbReference type="EC" id="2.1.1.-" evidence="6"/>
<dbReference type="SUPFAM" id="SSF53335">
    <property type="entry name" value="S-adenosyl-L-methionine-dependent methyltransferases"/>
    <property type="match status" value="1"/>
</dbReference>
<dbReference type="GO" id="GO:0005829">
    <property type="term" value="C:cytosol"/>
    <property type="evidence" value="ECO:0007669"/>
    <property type="project" value="TreeGrafter"/>
</dbReference>
<dbReference type="NCBIfam" id="TIGR00406">
    <property type="entry name" value="prmA"/>
    <property type="match status" value="1"/>
</dbReference>
<dbReference type="HAMAP" id="MF_00735">
    <property type="entry name" value="Methyltr_PrmA"/>
    <property type="match status" value="1"/>
</dbReference>
<evidence type="ECO:0000313" key="8">
    <source>
        <dbReference type="Proteomes" id="UP000280228"/>
    </source>
</evidence>
<dbReference type="GeneID" id="66585945"/>
<dbReference type="RefSeq" id="WP_013107806.1">
    <property type="nucleotide sequence ID" value="NZ_CP018059.1"/>
</dbReference>
<dbReference type="PANTHER" id="PTHR43648:SF1">
    <property type="entry name" value="ELECTRON TRANSFER FLAVOPROTEIN BETA SUBUNIT LYSINE METHYLTRANSFERASE"/>
    <property type="match status" value="1"/>
</dbReference>
<evidence type="ECO:0000313" key="7">
    <source>
        <dbReference type="EMBL" id="AZQ93137.1"/>
    </source>
</evidence>
<feature type="binding site" evidence="6">
    <location>
        <position position="239"/>
    </location>
    <ligand>
        <name>S-adenosyl-L-methionine</name>
        <dbReference type="ChEBI" id="CHEBI:59789"/>
    </ligand>
</feature>
<dbReference type="Pfam" id="PF06325">
    <property type="entry name" value="PrmA"/>
    <property type="match status" value="1"/>
</dbReference>
<gene>
    <name evidence="6 7" type="primary">prmA</name>
    <name evidence="7" type="ORF">EJK53_0658</name>
</gene>
<dbReference type="Proteomes" id="UP000280228">
    <property type="component" value="Chromosome"/>
</dbReference>
<dbReference type="PANTHER" id="PTHR43648">
    <property type="entry name" value="ELECTRON TRANSFER FLAVOPROTEIN BETA SUBUNIT LYSINE METHYLTRANSFERASE"/>
    <property type="match status" value="1"/>
</dbReference>
<proteinExistence type="inferred from homology"/>
<dbReference type="InterPro" id="IPR004498">
    <property type="entry name" value="Ribosomal_PrmA_MeTrfase"/>
</dbReference>
<evidence type="ECO:0000256" key="1">
    <source>
        <dbReference type="ARBA" id="ARBA00009741"/>
    </source>
</evidence>
<evidence type="ECO:0000256" key="3">
    <source>
        <dbReference type="ARBA" id="ARBA00022603"/>
    </source>
</evidence>
<accession>A0A3S9QEH2</accession>
<keyword evidence="5 6" id="KW-0949">S-adenosyl-L-methionine</keyword>
<evidence type="ECO:0000256" key="4">
    <source>
        <dbReference type="ARBA" id="ARBA00022679"/>
    </source>
</evidence>
<sequence>MSWQQLHLQCPKSAVELAEALFDEAGAVSILLEDAGDEPLFEPMPGEEPLWRDVVVTAIFDTNSDDSWAGTHFENLAAKIASEVNATRFWLTSLDDKDWTREWMSYYQPIQCAGNLWIVPEWLPAPDPAAINLILDPGLAFGTGYHATTRLCLDWLAAQELSDKLVIDYGCGSGILGVAALLLGARQVLAVDIDPQAVLATRQNAALNGVDDRLLAFLPAEFDAYRTQNPQLADVITANILAKPLIGFAPLFHDLLKTGGLIVLAGLTQNQTQAVIDAYSPYVTLDTPFCYADAQDCHWQRLSGIKPTNP</sequence>
<evidence type="ECO:0000256" key="6">
    <source>
        <dbReference type="HAMAP-Rule" id="MF_00735"/>
    </source>
</evidence>
<comment type="similarity">
    <text evidence="1 6">Belongs to the methyltransferase superfamily. PrmA family.</text>
</comment>
<dbReference type="GO" id="GO:0016279">
    <property type="term" value="F:protein-lysine N-methyltransferase activity"/>
    <property type="evidence" value="ECO:0007669"/>
    <property type="project" value="TreeGrafter"/>
</dbReference>
<dbReference type="GO" id="GO:0005840">
    <property type="term" value="C:ribosome"/>
    <property type="evidence" value="ECO:0007669"/>
    <property type="project" value="UniProtKB-KW"/>
</dbReference>
<evidence type="ECO:0000256" key="5">
    <source>
        <dbReference type="ARBA" id="ARBA00022691"/>
    </source>
</evidence>
<feature type="binding site" evidence="6">
    <location>
        <position position="192"/>
    </location>
    <ligand>
        <name>S-adenosyl-L-methionine</name>
        <dbReference type="ChEBI" id="CHEBI:59789"/>
    </ligand>
</feature>
<keyword evidence="2 6" id="KW-0963">Cytoplasm</keyword>
<comment type="subcellular location">
    <subcellularLocation>
        <location evidence="6">Cytoplasm</location>
    </subcellularLocation>
</comment>
<feature type="binding site" evidence="6">
    <location>
        <position position="170"/>
    </location>
    <ligand>
        <name>S-adenosyl-L-methionine</name>
        <dbReference type="ChEBI" id="CHEBI:59789"/>
    </ligand>
</feature>
<dbReference type="GO" id="GO:0032259">
    <property type="term" value="P:methylation"/>
    <property type="evidence" value="ECO:0007669"/>
    <property type="project" value="UniProtKB-KW"/>
</dbReference>